<dbReference type="Proteomes" id="UP000094444">
    <property type="component" value="Unassembled WGS sequence"/>
</dbReference>
<comment type="caution">
    <text evidence="2">The sequence shown here is derived from an EMBL/GenBank/DDBJ whole genome shotgun (WGS) entry which is preliminary data.</text>
</comment>
<dbReference type="EMBL" id="MAVT02001729">
    <property type="protein sequence ID" value="POS70238.1"/>
    <property type="molecule type" value="Genomic_DNA"/>
</dbReference>
<dbReference type="STRING" id="158607.A0A2P5HJ11"/>
<evidence type="ECO:0000313" key="3">
    <source>
        <dbReference type="Proteomes" id="UP000094444"/>
    </source>
</evidence>
<accession>A0A2P5HJ11</accession>
<dbReference type="PANTHER" id="PTHR35910:SF1">
    <property type="entry name" value="2EXR DOMAIN-CONTAINING PROTEIN"/>
    <property type="match status" value="1"/>
</dbReference>
<name>A0A2P5HJ11_DIAHE</name>
<dbReference type="InterPro" id="IPR045518">
    <property type="entry name" value="2EXR"/>
</dbReference>
<organism evidence="2 3">
    <name type="scientific">Diaporthe helianthi</name>
    <dbReference type="NCBI Taxonomy" id="158607"/>
    <lineage>
        <taxon>Eukaryota</taxon>
        <taxon>Fungi</taxon>
        <taxon>Dikarya</taxon>
        <taxon>Ascomycota</taxon>
        <taxon>Pezizomycotina</taxon>
        <taxon>Sordariomycetes</taxon>
        <taxon>Sordariomycetidae</taxon>
        <taxon>Diaporthales</taxon>
        <taxon>Diaporthaceae</taxon>
        <taxon>Diaporthe</taxon>
    </lineage>
</organism>
<feature type="domain" description="2EXR" evidence="1">
    <location>
        <begin position="28"/>
        <end position="155"/>
    </location>
</feature>
<reference evidence="2" key="1">
    <citation type="submission" date="2017-09" db="EMBL/GenBank/DDBJ databases">
        <title>Polyketide synthases of a Diaporthe helianthi virulent isolate.</title>
        <authorList>
            <person name="Baroncelli R."/>
        </authorList>
    </citation>
    <scope>NUCLEOTIDE SEQUENCE [LARGE SCALE GENOMIC DNA]</scope>
    <source>
        <strain evidence="2">7/96</strain>
    </source>
</reference>
<evidence type="ECO:0000259" key="1">
    <source>
        <dbReference type="Pfam" id="PF20150"/>
    </source>
</evidence>
<dbReference type="OrthoDB" id="3469466at2759"/>
<gene>
    <name evidence="2" type="ORF">DHEL01_v211367</name>
</gene>
<dbReference type="AlphaFoldDB" id="A0A2P5HJ11"/>
<dbReference type="InParanoid" id="A0A2P5HJ11"/>
<evidence type="ECO:0000313" key="2">
    <source>
        <dbReference type="EMBL" id="POS70238.1"/>
    </source>
</evidence>
<dbReference type="PANTHER" id="PTHR35910">
    <property type="entry name" value="2EXR DOMAIN-CONTAINING PROTEIN"/>
    <property type="match status" value="1"/>
</dbReference>
<sequence>MNSAQIPITRTPLHLDSNLRPVSEGRTFPLFPWLPKELRLQIWEEASTRKRVVHVSIRLYRDENDEVIEAPVRYLKKNHLGNPVSGSLYCLLHDDPRMDHPLLTVNSEARQVVLAFYRIQLPAPCGFPRGSKPNHGKNGGHLVRTLLINPEYDVLHIRAESPVKRTLVDFLWDLKAYDPKGVGLLKMATDMTAFCENDLHRLKRSDLLLIRQRKALVETLSQLQEVWLINTGPIRTWHELGIGSPGGSPLTFPFGCKSVEFESIGLESRKGAESALQSVYLGSADPRELIWRWRRLLRTWEIHHTPGQVKYRVIMARRQFCSDSAKSGGGLTRKMGELSLGPSKRLGKLMRLQSCACQCCAFEAGGSSLPDHMGPEGPDRLEIAPVGFWSFPTEALGEIGDGENLCDMDFKPNRSLDMRKYWPELLVASMY</sequence>
<protein>
    <recommendedName>
        <fullName evidence="1">2EXR domain-containing protein</fullName>
    </recommendedName>
</protein>
<dbReference type="Pfam" id="PF20150">
    <property type="entry name" value="2EXR"/>
    <property type="match status" value="1"/>
</dbReference>
<keyword evidence="3" id="KW-1185">Reference proteome</keyword>
<proteinExistence type="predicted"/>